<dbReference type="GeneID" id="78081100"/>
<dbReference type="GO" id="GO:0005840">
    <property type="term" value="C:ribosome"/>
    <property type="evidence" value="ECO:0007669"/>
    <property type="project" value="UniProtKB-KW"/>
</dbReference>
<comment type="function">
    <text evidence="6">One of the early assembly proteins it binds 23S rRNA. One of the proteins that surrounds the polypeptide exit tunnel on the outside of the ribosome. Forms the main docking site for trigger factor binding to the ribosome.</text>
</comment>
<dbReference type="InterPro" id="IPR012678">
    <property type="entry name" value="Ribosomal_uL23/eL15/eS24_sf"/>
</dbReference>
<accession>A0A212JSE7</accession>
<protein>
    <recommendedName>
        <fullName evidence="6">Large ribosomal subunit protein uL23</fullName>
    </recommendedName>
</protein>
<dbReference type="GO" id="GO:0019843">
    <property type="term" value="F:rRNA binding"/>
    <property type="evidence" value="ECO:0007669"/>
    <property type="project" value="UniProtKB-UniRule"/>
</dbReference>
<keyword evidence="5 6" id="KW-0687">Ribonucleoprotein</keyword>
<reference evidence="8" key="1">
    <citation type="submission" date="2016-04" db="EMBL/GenBank/DDBJ databases">
        <authorList>
            <person name="Evans L.H."/>
            <person name="Alamgir A."/>
            <person name="Owens N."/>
            <person name="Weber N.D."/>
            <person name="Virtaneva K."/>
            <person name="Barbian K."/>
            <person name="Babar A."/>
            <person name="Rosenke K."/>
        </authorList>
    </citation>
    <scope>NUCLEOTIDE SEQUENCE</scope>
    <source>
        <strain evidence="8">86-2</strain>
    </source>
</reference>
<evidence type="ECO:0000256" key="1">
    <source>
        <dbReference type="ARBA" id="ARBA00006700"/>
    </source>
</evidence>
<dbReference type="InterPro" id="IPR012677">
    <property type="entry name" value="Nucleotide-bd_a/b_plait_sf"/>
</dbReference>
<evidence type="ECO:0000256" key="3">
    <source>
        <dbReference type="ARBA" id="ARBA00022884"/>
    </source>
</evidence>
<keyword evidence="2 6" id="KW-0699">rRNA-binding</keyword>
<dbReference type="PROSITE" id="PS00050">
    <property type="entry name" value="RIBOSOMAL_L23"/>
    <property type="match status" value="1"/>
</dbReference>
<dbReference type="PANTHER" id="PTHR12059:SF5">
    <property type="entry name" value="LARGE RIBOSOMAL SUBUNIT PROTEIN UL23M"/>
    <property type="match status" value="1"/>
</dbReference>
<dbReference type="NCBIfam" id="NF004363">
    <property type="entry name" value="PRK05738.2-4"/>
    <property type="match status" value="1"/>
</dbReference>
<sequence length="97" mass="10740">MGILIKPILTEKQTAISEKFPNRYGFRVAPSANKVEIKNAVEELYGVTVKSVNTINYSGKLKSRYTKAGVIKGKTPAFKKAIITLKEGESIDFFSNI</sequence>
<name>A0A212JSE7_9BACT</name>
<dbReference type="PANTHER" id="PTHR12059">
    <property type="entry name" value="RIBOSOMAL PROTEIN L23-RELATED"/>
    <property type="match status" value="1"/>
</dbReference>
<dbReference type="HAMAP" id="MF_01369_B">
    <property type="entry name" value="Ribosomal_uL23_B"/>
    <property type="match status" value="1"/>
</dbReference>
<dbReference type="GO" id="GO:0003735">
    <property type="term" value="F:structural constituent of ribosome"/>
    <property type="evidence" value="ECO:0007669"/>
    <property type="project" value="InterPro"/>
</dbReference>
<dbReference type="Gene3D" id="3.30.70.330">
    <property type="match status" value="1"/>
</dbReference>
<dbReference type="SUPFAM" id="SSF54189">
    <property type="entry name" value="Ribosomal proteins S24e, L23 and L15e"/>
    <property type="match status" value="1"/>
</dbReference>
<gene>
    <name evidence="6 8" type="primary">rplW</name>
    <name evidence="8" type="ORF">KL86DYS2_12217</name>
</gene>
<keyword evidence="3 6" id="KW-0694">RNA-binding</keyword>
<evidence type="ECO:0000256" key="4">
    <source>
        <dbReference type="ARBA" id="ARBA00022980"/>
    </source>
</evidence>
<evidence type="ECO:0000256" key="2">
    <source>
        <dbReference type="ARBA" id="ARBA00022730"/>
    </source>
</evidence>
<evidence type="ECO:0000313" key="8">
    <source>
        <dbReference type="EMBL" id="SBW02268.1"/>
    </source>
</evidence>
<comment type="subunit">
    <text evidence="6">Part of the 50S ribosomal subunit. Contacts protein L29, and trigger factor when it is bound to the ribosome.</text>
</comment>
<organism evidence="8">
    <name type="scientific">uncultured Dysgonomonas sp</name>
    <dbReference type="NCBI Taxonomy" id="206096"/>
    <lineage>
        <taxon>Bacteria</taxon>
        <taxon>Pseudomonadati</taxon>
        <taxon>Bacteroidota</taxon>
        <taxon>Bacteroidia</taxon>
        <taxon>Bacteroidales</taxon>
        <taxon>Dysgonomonadaceae</taxon>
        <taxon>Dysgonomonas</taxon>
        <taxon>environmental samples</taxon>
    </lineage>
</organism>
<evidence type="ECO:0000256" key="6">
    <source>
        <dbReference type="HAMAP-Rule" id="MF_01369"/>
    </source>
</evidence>
<dbReference type="GO" id="GO:1990904">
    <property type="term" value="C:ribonucleoprotein complex"/>
    <property type="evidence" value="ECO:0007669"/>
    <property type="project" value="UniProtKB-KW"/>
</dbReference>
<keyword evidence="4 6" id="KW-0689">Ribosomal protein</keyword>
<dbReference type="InterPro" id="IPR013025">
    <property type="entry name" value="Ribosomal_uL23-like"/>
</dbReference>
<dbReference type="EMBL" id="FLUL01000001">
    <property type="protein sequence ID" value="SBW02268.1"/>
    <property type="molecule type" value="Genomic_DNA"/>
</dbReference>
<dbReference type="GO" id="GO:0006412">
    <property type="term" value="P:translation"/>
    <property type="evidence" value="ECO:0007669"/>
    <property type="project" value="UniProtKB-UniRule"/>
</dbReference>
<dbReference type="RefSeq" id="WP_006841788.1">
    <property type="nucleotide sequence ID" value="NZ_CABTJG010000013.1"/>
</dbReference>
<proteinExistence type="inferred from homology"/>
<comment type="similarity">
    <text evidence="1 6 7">Belongs to the universal ribosomal protein uL23 family.</text>
</comment>
<dbReference type="Pfam" id="PF00276">
    <property type="entry name" value="Ribosomal_L23"/>
    <property type="match status" value="1"/>
</dbReference>
<dbReference type="InterPro" id="IPR001014">
    <property type="entry name" value="Ribosomal_uL23_CS"/>
</dbReference>
<evidence type="ECO:0000256" key="5">
    <source>
        <dbReference type="ARBA" id="ARBA00023274"/>
    </source>
</evidence>
<dbReference type="AlphaFoldDB" id="A0A212JSE7"/>
<evidence type="ECO:0000256" key="7">
    <source>
        <dbReference type="RuleBase" id="RU003934"/>
    </source>
</evidence>